<evidence type="ECO:0000256" key="5">
    <source>
        <dbReference type="ARBA" id="ARBA00022989"/>
    </source>
</evidence>
<evidence type="ECO:0000256" key="8">
    <source>
        <dbReference type="HAMAP-Rule" id="MF_01148"/>
    </source>
</evidence>
<comment type="function">
    <text evidence="8">Catalyzes the phospholipid dependent N-acylation of the N-terminal cysteine of apolipoprotein, the last step in lipoprotein maturation.</text>
</comment>
<dbReference type="UniPathway" id="UPA00666"/>
<dbReference type="InterPro" id="IPR045378">
    <property type="entry name" value="LNT_N"/>
</dbReference>
<dbReference type="GO" id="GO:0005886">
    <property type="term" value="C:plasma membrane"/>
    <property type="evidence" value="ECO:0007669"/>
    <property type="project" value="UniProtKB-SubCell"/>
</dbReference>
<feature type="domain" description="CN hydrolase" evidence="9">
    <location>
        <begin position="234"/>
        <end position="480"/>
    </location>
</feature>
<evidence type="ECO:0000259" key="9">
    <source>
        <dbReference type="PROSITE" id="PS50263"/>
    </source>
</evidence>
<dbReference type="Pfam" id="PF20154">
    <property type="entry name" value="LNT_N"/>
    <property type="match status" value="1"/>
</dbReference>
<proteinExistence type="inferred from homology"/>
<dbReference type="PANTHER" id="PTHR38686:SF1">
    <property type="entry name" value="APOLIPOPROTEIN N-ACYLTRANSFERASE"/>
    <property type="match status" value="1"/>
</dbReference>
<evidence type="ECO:0000256" key="1">
    <source>
        <dbReference type="ARBA" id="ARBA00004651"/>
    </source>
</evidence>
<accession>A0A2G6KF17</accession>
<keyword evidence="2 8" id="KW-1003">Cell membrane</keyword>
<dbReference type="InterPro" id="IPR004563">
    <property type="entry name" value="Apolipo_AcylTrfase"/>
</dbReference>
<keyword evidence="10" id="KW-0449">Lipoprotein</keyword>
<dbReference type="PANTHER" id="PTHR38686">
    <property type="entry name" value="APOLIPOPROTEIN N-ACYLTRANSFERASE"/>
    <property type="match status" value="1"/>
</dbReference>
<keyword evidence="5 8" id="KW-1133">Transmembrane helix</keyword>
<feature type="transmembrane region" description="Helical" evidence="8">
    <location>
        <begin position="166"/>
        <end position="186"/>
    </location>
</feature>
<evidence type="ECO:0000256" key="3">
    <source>
        <dbReference type="ARBA" id="ARBA00022679"/>
    </source>
</evidence>
<protein>
    <recommendedName>
        <fullName evidence="8">Apolipoprotein N-acyltransferase</fullName>
        <shortName evidence="8">ALP N-acyltransferase</shortName>
        <ecNumber evidence="8">2.3.1.269</ecNumber>
    </recommendedName>
</protein>
<gene>
    <name evidence="8 10" type="primary">lnt</name>
    <name evidence="10" type="ORF">CSA56_12020</name>
</gene>
<name>A0A2G6KF17_9BACT</name>
<dbReference type="HAMAP" id="MF_01148">
    <property type="entry name" value="Lnt"/>
    <property type="match status" value="1"/>
</dbReference>
<dbReference type="Proteomes" id="UP000230821">
    <property type="component" value="Unassembled WGS sequence"/>
</dbReference>
<dbReference type="EMBL" id="PDSK01000099">
    <property type="protein sequence ID" value="PIE33399.1"/>
    <property type="molecule type" value="Genomic_DNA"/>
</dbReference>
<evidence type="ECO:0000313" key="10">
    <source>
        <dbReference type="EMBL" id="PIE33399.1"/>
    </source>
</evidence>
<evidence type="ECO:0000256" key="2">
    <source>
        <dbReference type="ARBA" id="ARBA00022475"/>
    </source>
</evidence>
<comment type="catalytic activity">
    <reaction evidence="8">
        <text>N-terminal S-1,2-diacyl-sn-glyceryl-L-cysteinyl-[lipoprotein] + a glycerophospholipid = N-acyl-S-1,2-diacyl-sn-glyceryl-L-cysteinyl-[lipoprotein] + a 2-acyl-sn-glycero-3-phospholipid + H(+)</text>
        <dbReference type="Rhea" id="RHEA:48228"/>
        <dbReference type="Rhea" id="RHEA-COMP:14681"/>
        <dbReference type="Rhea" id="RHEA-COMP:14684"/>
        <dbReference type="ChEBI" id="CHEBI:15378"/>
        <dbReference type="ChEBI" id="CHEBI:136912"/>
        <dbReference type="ChEBI" id="CHEBI:140656"/>
        <dbReference type="ChEBI" id="CHEBI:140657"/>
        <dbReference type="ChEBI" id="CHEBI:140660"/>
        <dbReference type="EC" id="2.3.1.269"/>
    </reaction>
</comment>
<evidence type="ECO:0000256" key="7">
    <source>
        <dbReference type="ARBA" id="ARBA00023315"/>
    </source>
</evidence>
<feature type="transmembrane region" description="Helical" evidence="8">
    <location>
        <begin position="56"/>
        <end position="74"/>
    </location>
</feature>
<dbReference type="GO" id="GO:0016410">
    <property type="term" value="F:N-acyltransferase activity"/>
    <property type="evidence" value="ECO:0007669"/>
    <property type="project" value="UniProtKB-UniRule"/>
</dbReference>
<dbReference type="PROSITE" id="PS50263">
    <property type="entry name" value="CN_HYDROLASE"/>
    <property type="match status" value="1"/>
</dbReference>
<feature type="transmembrane region" description="Helical" evidence="8">
    <location>
        <begin position="15"/>
        <end position="44"/>
    </location>
</feature>
<feature type="transmembrane region" description="Helical" evidence="8">
    <location>
        <begin position="493"/>
        <end position="511"/>
    </location>
</feature>
<dbReference type="AlphaFoldDB" id="A0A2G6KF17"/>
<evidence type="ECO:0000256" key="4">
    <source>
        <dbReference type="ARBA" id="ARBA00022692"/>
    </source>
</evidence>
<organism evidence="10 11">
    <name type="scientific">candidate division KSB3 bacterium</name>
    <dbReference type="NCBI Taxonomy" id="2044937"/>
    <lineage>
        <taxon>Bacteria</taxon>
        <taxon>candidate division KSB3</taxon>
    </lineage>
</organism>
<evidence type="ECO:0000256" key="6">
    <source>
        <dbReference type="ARBA" id="ARBA00023136"/>
    </source>
</evidence>
<dbReference type="InterPro" id="IPR003010">
    <property type="entry name" value="C-N_Hydrolase"/>
</dbReference>
<dbReference type="InterPro" id="IPR036526">
    <property type="entry name" value="C-N_Hydrolase_sf"/>
</dbReference>
<dbReference type="Gene3D" id="3.60.110.10">
    <property type="entry name" value="Carbon-nitrogen hydrolase"/>
    <property type="match status" value="1"/>
</dbReference>
<keyword evidence="4 8" id="KW-0812">Transmembrane</keyword>
<feature type="transmembrane region" description="Helical" evidence="8">
    <location>
        <begin position="86"/>
        <end position="110"/>
    </location>
</feature>
<comment type="subcellular location">
    <subcellularLocation>
        <location evidence="1 8">Cell membrane</location>
        <topology evidence="1 8">Multi-pass membrane protein</topology>
    </subcellularLocation>
</comment>
<comment type="similarity">
    <text evidence="8">Belongs to the CN hydrolase family. Apolipoprotein N-acyltransferase subfamily.</text>
</comment>
<dbReference type="GO" id="GO:0042158">
    <property type="term" value="P:lipoprotein biosynthetic process"/>
    <property type="evidence" value="ECO:0007669"/>
    <property type="project" value="UniProtKB-UniRule"/>
</dbReference>
<evidence type="ECO:0000313" key="11">
    <source>
        <dbReference type="Proteomes" id="UP000230821"/>
    </source>
</evidence>
<comment type="caution">
    <text evidence="10">The sequence shown here is derived from an EMBL/GenBank/DDBJ whole genome shotgun (WGS) entry which is preliminary data.</text>
</comment>
<feature type="transmembrane region" description="Helical" evidence="8">
    <location>
        <begin position="122"/>
        <end position="146"/>
    </location>
</feature>
<dbReference type="SUPFAM" id="SSF56317">
    <property type="entry name" value="Carbon-nitrogen hydrolase"/>
    <property type="match status" value="1"/>
</dbReference>
<keyword evidence="3 8" id="KW-0808">Transferase</keyword>
<dbReference type="NCBIfam" id="TIGR00546">
    <property type="entry name" value="lnt"/>
    <property type="match status" value="1"/>
</dbReference>
<keyword evidence="7 8" id="KW-0012">Acyltransferase</keyword>
<dbReference type="EC" id="2.3.1.269" evidence="8"/>
<reference evidence="10 11" key="1">
    <citation type="submission" date="2017-10" db="EMBL/GenBank/DDBJ databases">
        <title>Novel microbial diversity and functional potential in the marine mammal oral microbiome.</title>
        <authorList>
            <person name="Dudek N.K."/>
            <person name="Sun C.L."/>
            <person name="Burstein D."/>
            <person name="Kantor R.S."/>
            <person name="Aliaga Goltsman D.S."/>
            <person name="Bik E.M."/>
            <person name="Thomas B.C."/>
            <person name="Banfield J.F."/>
            <person name="Relman D.A."/>
        </authorList>
    </citation>
    <scope>NUCLEOTIDE SEQUENCE [LARGE SCALE GENOMIC DNA]</scope>
    <source>
        <strain evidence="10">DOLJORAL78_47_16</strain>
    </source>
</reference>
<dbReference type="Pfam" id="PF00795">
    <property type="entry name" value="CN_hydrolase"/>
    <property type="match status" value="1"/>
</dbReference>
<dbReference type="CDD" id="cd07571">
    <property type="entry name" value="ALP_N-acyl_transferase"/>
    <property type="match status" value="1"/>
</dbReference>
<comment type="pathway">
    <text evidence="8">Protein modification; lipoprotein biosynthesis (N-acyl transfer).</text>
</comment>
<sequence>MIPDMTAIFTRKAGLATLSACCLILIFPFFDIEVLAWVALIPLFAAIQQQDVKNTFWLGWMTGVVYCLGTLYWITITMVRYGGLPFWLSVITLFILAIYLALYVGIFTLLLRFLQRYTTIPLLLSAPILWVGLEYLRSFFVLGFPWNSLGYSQYLTPYVTQIADITGVYGVSFLIVLVNAGLYTILLSNSSMLMKRRTAIVTCCCVGICVGYGVWRLSSSDIDQAAETTRAAVVQGNIDQGIKWDTEHRQKIFETYMRLSKETLNESPDMIIWPETAVPLAFNYDPSFRSRMVEFVRGLNTFILFGGLDFLKVPSAPRQYNSMNSAFLLSPKGELVGKYDKIHLVPFGEYVPFQPLLSFVEQITTAIGRVVPGDTHVVLPYQKAPISAVICFEAIFPNLVRKFVDRGAKLLVIITNDAWFGRSSASYQHFAMVTFRAIENRVAIARAANTGISGFIDPYGRILQQSDLFIEKTLIQTLPFRTTTTVYTRYGDIFARFCLMFSLFFVGYGIVQKNKK</sequence>
<keyword evidence="6 8" id="KW-0472">Membrane</keyword>